<evidence type="ECO:0000313" key="2">
    <source>
        <dbReference type="EMBL" id="VAW39419.1"/>
    </source>
</evidence>
<dbReference type="InterPro" id="IPR039564">
    <property type="entry name" value="Peptidase_C39-like"/>
</dbReference>
<accession>A0A3B0VRB5</accession>
<reference evidence="2" key="1">
    <citation type="submission" date="2018-06" db="EMBL/GenBank/DDBJ databases">
        <authorList>
            <person name="Zhirakovskaya E."/>
        </authorList>
    </citation>
    <scope>NUCLEOTIDE SEQUENCE</scope>
</reference>
<dbReference type="Gene3D" id="1.25.40.10">
    <property type="entry name" value="Tetratricopeptide repeat domain"/>
    <property type="match status" value="2"/>
</dbReference>
<organism evidence="2">
    <name type="scientific">hydrothermal vent metagenome</name>
    <dbReference type="NCBI Taxonomy" id="652676"/>
    <lineage>
        <taxon>unclassified sequences</taxon>
        <taxon>metagenomes</taxon>
        <taxon>ecological metagenomes</taxon>
    </lineage>
</organism>
<gene>
    <name evidence="2" type="ORF">MNBD_CHLOROFLEXI01-2010</name>
</gene>
<dbReference type="EMBL" id="UOEU01000745">
    <property type="protein sequence ID" value="VAW39419.1"/>
    <property type="molecule type" value="Genomic_DNA"/>
</dbReference>
<dbReference type="Gene3D" id="3.90.70.10">
    <property type="entry name" value="Cysteine proteinases"/>
    <property type="match status" value="1"/>
</dbReference>
<protein>
    <recommendedName>
        <fullName evidence="1">Peptidase C39-like domain-containing protein</fullName>
    </recommendedName>
</protein>
<sequence>MSRRKRYLGIIGVLLLLGIVAAPTALRAIPPRYAARWLPKPLLEIASPQQEVAILPTVAPPLAASSLLTEPAVLTAPVIEVILPTPTLSAPTTTSGSIALETTAASTNSEQVVPPTATPSPIPTATAVPIPAAARLQDINHQFQTWNNCGPATMAMTLSYFDLVVTQNDTAAVLKPNPEDRNVSPYEMAAYVNENTSFQALDRANGRIEMLKQFVANGIPVIVEIGIEPPGEYRWLGWYGHYLLVVAYDDAAEQFFVYDSWFGTSGVPGENADRNGRNLSYAEIEEDWPQFNRNYIVVFQPEQAEIVSRIIGEDMDDDVMWRKSLAQAQTDAAADPENAFFWFNLGTSLNAAGDYERASTAFDQARAIGLPWRMLWYQFGPYEAYYQVGRYDDVILLADVTLKDRPYFEESFYYKGLALAALGETAVAKRNLEMAVAFNPNFAAASDFLAAISEQ</sequence>
<dbReference type="SUPFAM" id="SSF48452">
    <property type="entry name" value="TPR-like"/>
    <property type="match status" value="1"/>
</dbReference>
<feature type="domain" description="Peptidase C39-like" evidence="1">
    <location>
        <begin position="138"/>
        <end position="261"/>
    </location>
</feature>
<name>A0A3B0VRB5_9ZZZZ</name>
<dbReference type="AlphaFoldDB" id="A0A3B0VRB5"/>
<dbReference type="InterPro" id="IPR011990">
    <property type="entry name" value="TPR-like_helical_dom_sf"/>
</dbReference>
<proteinExistence type="predicted"/>
<dbReference type="Pfam" id="PF13529">
    <property type="entry name" value="Peptidase_C39_2"/>
    <property type="match status" value="1"/>
</dbReference>
<evidence type="ECO:0000259" key="1">
    <source>
        <dbReference type="Pfam" id="PF13529"/>
    </source>
</evidence>